<evidence type="ECO:0000256" key="4">
    <source>
        <dbReference type="ARBA" id="ARBA00047899"/>
    </source>
</evidence>
<dbReference type="PANTHER" id="PTHR32444">
    <property type="entry name" value="BULB-TYPE LECTIN DOMAIN-CONTAINING PROTEIN"/>
    <property type="match status" value="1"/>
</dbReference>
<name>A0A0B2SMR2_GLYSO</name>
<comment type="catalytic activity">
    <reaction evidence="5">
        <text>L-seryl-[protein] + ATP = O-phospho-L-seryl-[protein] + ADP + H(+)</text>
        <dbReference type="Rhea" id="RHEA:17989"/>
        <dbReference type="Rhea" id="RHEA-COMP:9863"/>
        <dbReference type="Rhea" id="RHEA-COMP:11604"/>
        <dbReference type="ChEBI" id="CHEBI:15378"/>
        <dbReference type="ChEBI" id="CHEBI:29999"/>
        <dbReference type="ChEBI" id="CHEBI:30616"/>
        <dbReference type="ChEBI" id="CHEBI:83421"/>
        <dbReference type="ChEBI" id="CHEBI:456216"/>
        <dbReference type="EC" id="2.7.11.1"/>
    </reaction>
</comment>
<evidence type="ECO:0000256" key="1">
    <source>
        <dbReference type="ARBA" id="ARBA00012513"/>
    </source>
</evidence>
<evidence type="ECO:0000313" key="10">
    <source>
        <dbReference type="EMBL" id="KHN45739.1"/>
    </source>
</evidence>
<sequence>MMTLAGTGSYTLRFSSTSEKPQLFLYYQNSPLWSGWIVEWIVVQQSGFFQVFTWDNQKSEWKRYWSEPTNQCDNYGTCGSNGNCDSLNFEDFRCTCLPGFEPKFPHDWYENRDGSGGCVRKPGVSLCGNGEGFAKVEGLKIPDTSVAIPTRGLSLEECEKECLRNCSCPAYSVLEVRNGGSGCLAWHGNLIDIQKLSDQGQDLFVRVDVVELANYNKKSKKLGKKRMVAMLIATVLASVILFSGVYYLWKRKSKALVLRCIQIGLLCVQENAINRPSMLEVVFMLGNETTLPPPKKPAFLFNENQDLPESSTSGGGSSINEVTATIISAR</sequence>
<dbReference type="EMBL" id="KN641869">
    <property type="protein sequence ID" value="KHN45739.1"/>
    <property type="molecule type" value="Genomic_DNA"/>
</dbReference>
<evidence type="ECO:0000256" key="7">
    <source>
        <dbReference type="SAM" id="Phobius"/>
    </source>
</evidence>
<evidence type="ECO:0000256" key="6">
    <source>
        <dbReference type="PROSITE-ProRule" id="PRU00076"/>
    </source>
</evidence>
<dbReference type="InterPro" id="IPR021820">
    <property type="entry name" value="S-locus_recpt_kinase_C"/>
</dbReference>
<dbReference type="Pfam" id="PF11883">
    <property type="entry name" value="DUF3403"/>
    <property type="match status" value="1"/>
</dbReference>
<feature type="domain" description="EGF-like" evidence="8">
    <location>
        <begin position="68"/>
        <end position="106"/>
    </location>
</feature>
<keyword evidence="7" id="KW-0812">Transmembrane</keyword>
<dbReference type="CDD" id="cd01098">
    <property type="entry name" value="PAN_AP_plant"/>
    <property type="match status" value="1"/>
</dbReference>
<keyword evidence="10" id="KW-0418">Kinase</keyword>
<dbReference type="CDD" id="cd00054">
    <property type="entry name" value="EGF_CA"/>
    <property type="match status" value="1"/>
</dbReference>
<dbReference type="InterPro" id="IPR000742">
    <property type="entry name" value="EGF"/>
</dbReference>
<feature type="transmembrane region" description="Helical" evidence="7">
    <location>
        <begin position="227"/>
        <end position="249"/>
    </location>
</feature>
<dbReference type="Pfam" id="PF08276">
    <property type="entry name" value="PAN_2"/>
    <property type="match status" value="1"/>
</dbReference>
<gene>
    <name evidence="10" type="ORF">glysoja_043683</name>
</gene>
<dbReference type="GO" id="GO:0030246">
    <property type="term" value="F:carbohydrate binding"/>
    <property type="evidence" value="ECO:0007669"/>
    <property type="project" value="UniProtKB-KW"/>
</dbReference>
<keyword evidence="7" id="KW-1133">Transmembrane helix</keyword>
<organism evidence="10">
    <name type="scientific">Glycine soja</name>
    <name type="common">Wild soybean</name>
    <dbReference type="NCBI Taxonomy" id="3848"/>
    <lineage>
        <taxon>Eukaryota</taxon>
        <taxon>Viridiplantae</taxon>
        <taxon>Streptophyta</taxon>
        <taxon>Embryophyta</taxon>
        <taxon>Tracheophyta</taxon>
        <taxon>Spermatophyta</taxon>
        <taxon>Magnoliopsida</taxon>
        <taxon>eudicotyledons</taxon>
        <taxon>Gunneridae</taxon>
        <taxon>Pentapetalae</taxon>
        <taxon>rosids</taxon>
        <taxon>fabids</taxon>
        <taxon>Fabales</taxon>
        <taxon>Fabaceae</taxon>
        <taxon>Papilionoideae</taxon>
        <taxon>50 kb inversion clade</taxon>
        <taxon>NPAAA clade</taxon>
        <taxon>indigoferoid/millettioid clade</taxon>
        <taxon>Phaseoleae</taxon>
        <taxon>Glycine</taxon>
        <taxon>Glycine subgen. Soja</taxon>
    </lineage>
</organism>
<dbReference type="AlphaFoldDB" id="A0A0B2SMR2"/>
<dbReference type="PROSITE" id="PS50948">
    <property type="entry name" value="PAN"/>
    <property type="match status" value="1"/>
</dbReference>
<dbReference type="GO" id="GO:0004674">
    <property type="term" value="F:protein serine/threonine kinase activity"/>
    <property type="evidence" value="ECO:0007669"/>
    <property type="project" value="UniProtKB-EC"/>
</dbReference>
<evidence type="ECO:0000256" key="5">
    <source>
        <dbReference type="ARBA" id="ARBA00048679"/>
    </source>
</evidence>
<dbReference type="EC" id="2.7.11.1" evidence="1"/>
<dbReference type="SMART" id="SM00473">
    <property type="entry name" value="PAN_AP"/>
    <property type="match status" value="1"/>
</dbReference>
<dbReference type="PROSITE" id="PS50026">
    <property type="entry name" value="EGF_3"/>
    <property type="match status" value="1"/>
</dbReference>
<accession>A0A0B2SMR2</accession>
<keyword evidence="3" id="KW-1015">Disulfide bond</keyword>
<evidence type="ECO:0000256" key="3">
    <source>
        <dbReference type="ARBA" id="ARBA00023157"/>
    </source>
</evidence>
<dbReference type="InterPro" id="IPR003609">
    <property type="entry name" value="Pan_app"/>
</dbReference>
<proteinExistence type="predicted"/>
<dbReference type="GO" id="GO:0048544">
    <property type="term" value="P:recognition of pollen"/>
    <property type="evidence" value="ECO:0007669"/>
    <property type="project" value="InterPro"/>
</dbReference>
<evidence type="ECO:0000259" key="8">
    <source>
        <dbReference type="PROSITE" id="PS50026"/>
    </source>
</evidence>
<dbReference type="PANTHER" id="PTHR32444:SF83">
    <property type="entry name" value="G-TYPE LECTIN S-RECEPTOR-LIKE SERINE_THREONINE-PROTEIN KINASE LECRK3"/>
    <property type="match status" value="1"/>
</dbReference>
<dbReference type="Pfam" id="PF00954">
    <property type="entry name" value="S_locus_glycop"/>
    <property type="match status" value="1"/>
</dbReference>
<dbReference type="InterPro" id="IPR000858">
    <property type="entry name" value="S_locus_glycoprot_dom"/>
</dbReference>
<keyword evidence="10" id="KW-0430">Lectin</keyword>
<evidence type="ECO:0000256" key="2">
    <source>
        <dbReference type="ARBA" id="ARBA00022729"/>
    </source>
</evidence>
<keyword evidence="7" id="KW-0472">Membrane</keyword>
<comment type="caution">
    <text evidence="6">Lacks conserved residue(s) required for the propagation of feature annotation.</text>
</comment>
<keyword evidence="10" id="KW-0675">Receptor</keyword>
<keyword evidence="10" id="KW-0808">Transferase</keyword>
<keyword evidence="6" id="KW-0245">EGF-like domain</keyword>
<comment type="catalytic activity">
    <reaction evidence="4">
        <text>L-threonyl-[protein] + ATP = O-phospho-L-threonyl-[protein] + ADP + H(+)</text>
        <dbReference type="Rhea" id="RHEA:46608"/>
        <dbReference type="Rhea" id="RHEA-COMP:11060"/>
        <dbReference type="Rhea" id="RHEA-COMP:11605"/>
        <dbReference type="ChEBI" id="CHEBI:15378"/>
        <dbReference type="ChEBI" id="CHEBI:30013"/>
        <dbReference type="ChEBI" id="CHEBI:30616"/>
        <dbReference type="ChEBI" id="CHEBI:61977"/>
        <dbReference type="ChEBI" id="CHEBI:456216"/>
        <dbReference type="EC" id="2.7.11.1"/>
    </reaction>
</comment>
<feature type="domain" description="Apple" evidence="9">
    <location>
        <begin position="127"/>
        <end position="208"/>
    </location>
</feature>
<keyword evidence="2" id="KW-0732">Signal</keyword>
<dbReference type="Proteomes" id="UP000053555">
    <property type="component" value="Unassembled WGS sequence"/>
</dbReference>
<protein>
    <recommendedName>
        <fullName evidence="1">non-specific serine/threonine protein kinase</fullName>
        <ecNumber evidence="1">2.7.11.1</ecNumber>
    </recommendedName>
</protein>
<dbReference type="Gene3D" id="3.50.4.10">
    <property type="entry name" value="Hepatocyte Growth Factor"/>
    <property type="match status" value="1"/>
</dbReference>
<reference evidence="10" key="1">
    <citation type="submission" date="2014-07" db="EMBL/GenBank/DDBJ databases">
        <title>Identification of a novel salt tolerance gene in wild soybean by whole-genome sequencing.</title>
        <authorList>
            <person name="Lam H.-M."/>
            <person name="Qi X."/>
            <person name="Li M.-W."/>
            <person name="Liu X."/>
            <person name="Xie M."/>
            <person name="Ni M."/>
            <person name="Xu X."/>
        </authorList>
    </citation>
    <scope>NUCLEOTIDE SEQUENCE [LARGE SCALE GENOMIC DNA]</scope>
    <source>
        <tissue evidence="10">Root</tissue>
    </source>
</reference>
<evidence type="ECO:0000259" key="9">
    <source>
        <dbReference type="PROSITE" id="PS50948"/>
    </source>
</evidence>